<sequence length="306" mass="32263">MTPFRGILLKISAVVLFVLMQTCIKAVSADVPAGQTVFFRSLFALPVIIGWLAVRGELARGVRVVSPKMHLMRGIVGTAAMGLGFAALGLLPLPEVTAIGYAMPLLTVVFAALILGEQVRLFRFGAVGLGLLGVLIVLWPRLAGSGASLGDGAALGALFVLGSATLAALAQITIRRMVATETTSSIVFWFSITATLASLLTLPFGWVVPAAWQMGLLVLSGFLGGVGQILLTSSYRHADASLLAPFDYTSMLLALGIGYFLFGEIPTPMMLTGAALIITAGVLIIWRERQLGLRRGRARPNMTPQG</sequence>
<dbReference type="Pfam" id="PF00892">
    <property type="entry name" value="EamA"/>
    <property type="match status" value="2"/>
</dbReference>
<evidence type="ECO:0000256" key="4">
    <source>
        <dbReference type="ARBA" id="ARBA00022989"/>
    </source>
</evidence>
<gene>
    <name evidence="8" type="primary">ribN_6</name>
    <name evidence="8" type="ORF">PSA7680_03236</name>
</gene>
<evidence type="ECO:0000313" key="9">
    <source>
        <dbReference type="Proteomes" id="UP000193409"/>
    </source>
</evidence>
<evidence type="ECO:0000256" key="3">
    <source>
        <dbReference type="ARBA" id="ARBA00022692"/>
    </source>
</evidence>
<evidence type="ECO:0000313" key="8">
    <source>
        <dbReference type="EMBL" id="SLN61383.1"/>
    </source>
</evidence>
<protein>
    <submittedName>
        <fullName evidence="8">Riboflavin transporter</fullName>
    </submittedName>
</protein>
<feature type="domain" description="EamA" evidence="7">
    <location>
        <begin position="5"/>
        <end position="138"/>
    </location>
</feature>
<evidence type="ECO:0000256" key="2">
    <source>
        <dbReference type="ARBA" id="ARBA00009853"/>
    </source>
</evidence>
<dbReference type="RefSeq" id="WP_085869729.1">
    <property type="nucleotide sequence ID" value="NZ_FWFQ01000030.1"/>
</dbReference>
<dbReference type="PANTHER" id="PTHR22911:SF6">
    <property type="entry name" value="SOLUTE CARRIER FAMILY 35 MEMBER G1"/>
    <property type="match status" value="1"/>
</dbReference>
<evidence type="ECO:0000256" key="5">
    <source>
        <dbReference type="ARBA" id="ARBA00023136"/>
    </source>
</evidence>
<dbReference type="Proteomes" id="UP000193409">
    <property type="component" value="Unassembled WGS sequence"/>
</dbReference>
<feature type="transmembrane region" description="Helical" evidence="6">
    <location>
        <begin position="186"/>
        <end position="206"/>
    </location>
</feature>
<dbReference type="InterPro" id="IPR037185">
    <property type="entry name" value="EmrE-like"/>
</dbReference>
<feature type="transmembrane region" description="Helical" evidence="6">
    <location>
        <begin position="7"/>
        <end position="27"/>
    </location>
</feature>
<dbReference type="AlphaFoldDB" id="A0A1Y5TDB5"/>
<dbReference type="SUPFAM" id="SSF103481">
    <property type="entry name" value="Multidrug resistance efflux transporter EmrE"/>
    <property type="match status" value="2"/>
</dbReference>
<organism evidence="8 9">
    <name type="scientific">Pseudoruegeria aquimaris</name>
    <dbReference type="NCBI Taxonomy" id="393663"/>
    <lineage>
        <taxon>Bacteria</taxon>
        <taxon>Pseudomonadati</taxon>
        <taxon>Pseudomonadota</taxon>
        <taxon>Alphaproteobacteria</taxon>
        <taxon>Rhodobacterales</taxon>
        <taxon>Roseobacteraceae</taxon>
        <taxon>Pseudoruegeria</taxon>
    </lineage>
</organism>
<evidence type="ECO:0000259" key="7">
    <source>
        <dbReference type="Pfam" id="PF00892"/>
    </source>
</evidence>
<feature type="transmembrane region" description="Helical" evidence="6">
    <location>
        <begin position="121"/>
        <end position="140"/>
    </location>
</feature>
<feature type="transmembrane region" description="Helical" evidence="6">
    <location>
        <begin position="243"/>
        <end position="262"/>
    </location>
</feature>
<evidence type="ECO:0000256" key="1">
    <source>
        <dbReference type="ARBA" id="ARBA00004141"/>
    </source>
</evidence>
<name>A0A1Y5TDB5_9RHOB</name>
<keyword evidence="5 6" id="KW-0472">Membrane</keyword>
<feature type="transmembrane region" description="Helical" evidence="6">
    <location>
        <begin position="268"/>
        <end position="286"/>
    </location>
</feature>
<dbReference type="OrthoDB" id="8478503at2"/>
<keyword evidence="9" id="KW-1185">Reference proteome</keyword>
<feature type="domain" description="EamA" evidence="7">
    <location>
        <begin position="155"/>
        <end position="285"/>
    </location>
</feature>
<dbReference type="EMBL" id="FWFQ01000030">
    <property type="protein sequence ID" value="SLN61383.1"/>
    <property type="molecule type" value="Genomic_DNA"/>
</dbReference>
<feature type="transmembrane region" description="Helical" evidence="6">
    <location>
        <begin position="33"/>
        <end position="54"/>
    </location>
</feature>
<comment type="similarity">
    <text evidence="2">Belongs to the drug/metabolite transporter (DMT) superfamily. 10 TMS drug/metabolite exporter (DME) (TC 2.A.7.3) family.</text>
</comment>
<dbReference type="GO" id="GO:0016020">
    <property type="term" value="C:membrane"/>
    <property type="evidence" value="ECO:0007669"/>
    <property type="project" value="UniProtKB-SubCell"/>
</dbReference>
<feature type="transmembrane region" description="Helical" evidence="6">
    <location>
        <begin position="212"/>
        <end position="231"/>
    </location>
</feature>
<comment type="subcellular location">
    <subcellularLocation>
        <location evidence="1">Membrane</location>
        <topology evidence="1">Multi-pass membrane protein</topology>
    </subcellularLocation>
</comment>
<evidence type="ECO:0000256" key="6">
    <source>
        <dbReference type="SAM" id="Phobius"/>
    </source>
</evidence>
<accession>A0A1Y5TDB5</accession>
<dbReference type="InterPro" id="IPR000620">
    <property type="entry name" value="EamA_dom"/>
</dbReference>
<proteinExistence type="inferred from homology"/>
<dbReference type="PANTHER" id="PTHR22911">
    <property type="entry name" value="ACYL-MALONYL CONDENSING ENZYME-RELATED"/>
    <property type="match status" value="1"/>
</dbReference>
<feature type="transmembrane region" description="Helical" evidence="6">
    <location>
        <begin position="152"/>
        <end position="174"/>
    </location>
</feature>
<feature type="transmembrane region" description="Helical" evidence="6">
    <location>
        <begin position="75"/>
        <end position="93"/>
    </location>
</feature>
<reference evidence="8 9" key="1">
    <citation type="submission" date="2017-03" db="EMBL/GenBank/DDBJ databases">
        <authorList>
            <person name="Afonso C.L."/>
            <person name="Miller P.J."/>
            <person name="Scott M.A."/>
            <person name="Spackman E."/>
            <person name="Goraichik I."/>
            <person name="Dimitrov K.M."/>
            <person name="Suarez D.L."/>
            <person name="Swayne D.E."/>
        </authorList>
    </citation>
    <scope>NUCLEOTIDE SEQUENCE [LARGE SCALE GENOMIC DNA]</scope>
    <source>
        <strain evidence="8 9">CECT 7680</strain>
    </source>
</reference>
<feature type="transmembrane region" description="Helical" evidence="6">
    <location>
        <begin position="99"/>
        <end position="116"/>
    </location>
</feature>
<keyword evidence="4 6" id="KW-1133">Transmembrane helix</keyword>
<keyword evidence="3 6" id="KW-0812">Transmembrane</keyword>